<dbReference type="GO" id="GO:0000139">
    <property type="term" value="C:Golgi membrane"/>
    <property type="evidence" value="ECO:0007669"/>
    <property type="project" value="UniProtKB-SubCell"/>
</dbReference>
<proteinExistence type="inferred from homology"/>
<organism evidence="9 10">
    <name type="scientific">Thraustotheca clavata</name>
    <dbReference type="NCBI Taxonomy" id="74557"/>
    <lineage>
        <taxon>Eukaryota</taxon>
        <taxon>Sar</taxon>
        <taxon>Stramenopiles</taxon>
        <taxon>Oomycota</taxon>
        <taxon>Saprolegniomycetes</taxon>
        <taxon>Saprolegniales</taxon>
        <taxon>Achlyaceae</taxon>
        <taxon>Thraustotheca</taxon>
    </lineage>
</organism>
<keyword evidence="4" id="KW-0813">Transport</keyword>
<dbReference type="OrthoDB" id="1661054at2759"/>
<reference evidence="9 10" key="1">
    <citation type="journal article" date="2014" name="Genome Biol. Evol.">
        <title>The secreted proteins of Achlya hypogyna and Thraustotheca clavata identify the ancestral oomycete secretome and reveal gene acquisitions by horizontal gene transfer.</title>
        <authorList>
            <person name="Misner I."/>
            <person name="Blouin N."/>
            <person name="Leonard G."/>
            <person name="Richards T.A."/>
            <person name="Lane C.E."/>
        </authorList>
    </citation>
    <scope>NUCLEOTIDE SEQUENCE [LARGE SCALE GENOMIC DNA]</scope>
    <source>
        <strain evidence="9 10">ATCC 34112</strain>
    </source>
</reference>
<evidence type="ECO:0000256" key="7">
    <source>
        <dbReference type="ARBA" id="ARBA00023136"/>
    </source>
</evidence>
<evidence type="ECO:0000256" key="1">
    <source>
        <dbReference type="ARBA" id="ARBA00004395"/>
    </source>
</evidence>
<dbReference type="EMBL" id="JNBS01002269">
    <property type="protein sequence ID" value="OQR93210.1"/>
    <property type="molecule type" value="Genomic_DNA"/>
</dbReference>
<dbReference type="GO" id="GO:0017119">
    <property type="term" value="C:Golgi transport complex"/>
    <property type="evidence" value="ECO:0007669"/>
    <property type="project" value="InterPro"/>
</dbReference>
<dbReference type="InterPro" id="IPR007255">
    <property type="entry name" value="COG8"/>
</dbReference>
<dbReference type="PANTHER" id="PTHR21311">
    <property type="entry name" value="CONSERVED OLIGOMERIC GOLGI COMPLEX COMPONENT 8"/>
    <property type="match status" value="1"/>
</dbReference>
<protein>
    <recommendedName>
        <fullName evidence="3">Conserved oligomeric Golgi complex subunit 8</fullName>
    </recommendedName>
    <alternativeName>
        <fullName evidence="8">Component of oligomeric Golgi complex 8</fullName>
    </alternativeName>
</protein>
<evidence type="ECO:0000313" key="9">
    <source>
        <dbReference type="EMBL" id="OQR93210.1"/>
    </source>
</evidence>
<dbReference type="GO" id="GO:0015031">
    <property type="term" value="P:protein transport"/>
    <property type="evidence" value="ECO:0007669"/>
    <property type="project" value="UniProtKB-KW"/>
</dbReference>
<dbReference type="Proteomes" id="UP000243217">
    <property type="component" value="Unassembled WGS sequence"/>
</dbReference>
<dbReference type="AlphaFoldDB" id="A0A1V9Z5U6"/>
<sequence length="801" mass="90020">MTSQDELVGRPWRLARQIDDVEERLQTLALKNYHVFVQSQQCSQVVNSELQTISVHVATVENDLPQLLSSCERLDANVKVAAKSNADIQYILTHYSQLMELLEIPSLIEGCIANDLFEEALDTIQFTKTLLNDEKSNSILNNLLREVQDATQSLRNRIGETLRQDLSLAKCLHLVAYLRRVDSMWTTSVPNEYEASLKQEFLRCRGGWLAQTSQRLATSDPYQYLMQLIDLNRTSWFDLITQYTAIFGNDQSKTDTPLCAWAMKLVVDLSAVVHRELPKIQDFGSIASVMEQMLFFASSLGRVQIDFSPMVLVTFQNHIFDRLATKWSTVVDEFQSSLEAHANAKAYGTVPIMLTSFRPILPATSATEDDMSPPHSLMAFPILAQLTNGFLATFNDLRLCTLLALHYRLSKQLQTSIEQVVMVIANFTKANKLVLVVKEDNSNTSLLLNYQLAKLVSMLKAEWVPYMIRCFDRLFCTQKGLPTALDQDLVTSLLETNGLLVTVSLTSNDNLLDRNHRRQKMIELVLEDEEAEPAVPLGKEDCARASTLTQSPSDEGYIHELIREYFRGHNIQSALEAFELERPQQESPPIELTDTSLGVPTRLEALVVSWNQTEHGVTLAKPKKKKAPAKLRVTPQTIEPELLDLGVPGCTPKPRLSELKSFGFDDLDEIEIPPPQPTQSTIEPLDIKKPLNSKRVTIGEEGCTPKKEYIFYRETPPSFVTESQEAALEIKEKLSLDPLYDVEPEIQRFIELASSDVSKYDIGKRVEGLGANRQVCGVVTEKHGSKLCGTSGPGTIIIDTQ</sequence>
<evidence type="ECO:0000256" key="5">
    <source>
        <dbReference type="ARBA" id="ARBA00022927"/>
    </source>
</evidence>
<comment type="similarity">
    <text evidence="2">Belongs to the COG8 family.</text>
</comment>
<dbReference type="PANTHER" id="PTHR21311:SF0">
    <property type="entry name" value="CONSERVED OLIGOMERIC GOLGI COMPLEX SUBUNIT 8"/>
    <property type="match status" value="1"/>
</dbReference>
<dbReference type="InterPro" id="IPR016159">
    <property type="entry name" value="Cullin_repeat-like_dom_sf"/>
</dbReference>
<keyword evidence="7" id="KW-0472">Membrane</keyword>
<keyword evidence="5" id="KW-0653">Protein transport</keyword>
<evidence type="ECO:0000256" key="4">
    <source>
        <dbReference type="ARBA" id="ARBA00022448"/>
    </source>
</evidence>
<evidence type="ECO:0000256" key="8">
    <source>
        <dbReference type="ARBA" id="ARBA00031347"/>
    </source>
</evidence>
<evidence type="ECO:0000256" key="3">
    <source>
        <dbReference type="ARBA" id="ARBA00020983"/>
    </source>
</evidence>
<keyword evidence="10" id="KW-1185">Reference proteome</keyword>
<name>A0A1V9Z5U6_9STRA</name>
<evidence type="ECO:0000313" key="10">
    <source>
        <dbReference type="Proteomes" id="UP000243217"/>
    </source>
</evidence>
<keyword evidence="6" id="KW-0333">Golgi apparatus</keyword>
<dbReference type="Pfam" id="PF04124">
    <property type="entry name" value="Dor1"/>
    <property type="match status" value="1"/>
</dbReference>
<dbReference type="GO" id="GO:0006891">
    <property type="term" value="P:intra-Golgi vesicle-mediated transport"/>
    <property type="evidence" value="ECO:0007669"/>
    <property type="project" value="TreeGrafter"/>
</dbReference>
<accession>A0A1V9Z5U6</accession>
<gene>
    <name evidence="9" type="ORF">THRCLA_08499</name>
</gene>
<comment type="subcellular location">
    <subcellularLocation>
        <location evidence="1">Golgi apparatus membrane</location>
        <topology evidence="1">Peripheral membrane protein</topology>
    </subcellularLocation>
</comment>
<dbReference type="SUPFAM" id="SSF74788">
    <property type="entry name" value="Cullin repeat-like"/>
    <property type="match status" value="1"/>
</dbReference>
<comment type="caution">
    <text evidence="9">The sequence shown here is derived from an EMBL/GenBank/DDBJ whole genome shotgun (WGS) entry which is preliminary data.</text>
</comment>
<dbReference type="STRING" id="74557.A0A1V9Z5U6"/>
<evidence type="ECO:0000256" key="2">
    <source>
        <dbReference type="ARBA" id="ARBA00006419"/>
    </source>
</evidence>
<feature type="non-terminal residue" evidence="9">
    <location>
        <position position="801"/>
    </location>
</feature>
<evidence type="ECO:0000256" key="6">
    <source>
        <dbReference type="ARBA" id="ARBA00023034"/>
    </source>
</evidence>